<evidence type="ECO:0000313" key="4">
    <source>
        <dbReference type="Proteomes" id="UP000326903"/>
    </source>
</evidence>
<dbReference type="PANTHER" id="PTHR21666">
    <property type="entry name" value="PEPTIDASE-RELATED"/>
    <property type="match status" value="1"/>
</dbReference>
<dbReference type="InterPro" id="IPR016047">
    <property type="entry name" value="M23ase_b-sheet_dom"/>
</dbReference>
<dbReference type="SUPFAM" id="SSF51261">
    <property type="entry name" value="Duplicated hybrid motif"/>
    <property type="match status" value="1"/>
</dbReference>
<organism evidence="3 4">
    <name type="scientific">Ginsengibacter hankyongi</name>
    <dbReference type="NCBI Taxonomy" id="2607284"/>
    <lineage>
        <taxon>Bacteria</taxon>
        <taxon>Pseudomonadati</taxon>
        <taxon>Bacteroidota</taxon>
        <taxon>Chitinophagia</taxon>
        <taxon>Chitinophagales</taxon>
        <taxon>Chitinophagaceae</taxon>
        <taxon>Ginsengibacter</taxon>
    </lineage>
</organism>
<evidence type="ECO:0000313" key="3">
    <source>
        <dbReference type="EMBL" id="KAA9041852.1"/>
    </source>
</evidence>
<keyword evidence="1" id="KW-0472">Membrane</keyword>
<keyword evidence="1" id="KW-1133">Transmembrane helix</keyword>
<dbReference type="GO" id="GO:0004222">
    <property type="term" value="F:metalloendopeptidase activity"/>
    <property type="evidence" value="ECO:0007669"/>
    <property type="project" value="TreeGrafter"/>
</dbReference>
<feature type="domain" description="M23ase beta-sheet core" evidence="2">
    <location>
        <begin position="89"/>
        <end position="156"/>
    </location>
</feature>
<evidence type="ECO:0000256" key="1">
    <source>
        <dbReference type="SAM" id="Phobius"/>
    </source>
</evidence>
<dbReference type="CDD" id="cd12797">
    <property type="entry name" value="M23_peptidase"/>
    <property type="match status" value="1"/>
</dbReference>
<name>A0A5J5IQI0_9BACT</name>
<dbReference type="InterPro" id="IPR050570">
    <property type="entry name" value="Cell_wall_metabolism_enzyme"/>
</dbReference>
<proteinExistence type="predicted"/>
<dbReference type="AlphaFoldDB" id="A0A5J5IQI0"/>
<sequence length="609" mass="69242">MSDAMVVVLAMMIILNFLVVRFVDIMKRIFLRKELLHKPFLFLLPLFFFYNSNGQIFPKKNYPKGYFIYPVDAKIELAANFGELRPNHYHMGLDCRTNHVQNRPVKAAADGYVAHVRVEPFGFGRAIYINHPNGLTTLYGHLNNFYPALEKYVKEQQYKLKSWQVFLDIPPGMFPVKQGQFIAFSGNAGGSQGPHCHFEIRDTKTDKVLNPLLFGMPIPDNVPPTIVRLAVYDRTISTYSQSPKLFPLKKIKGGYTTIEPVITVNSNKVSFGISANDKFTGSTNPNGIYEAVLYFDEEPVVGFEIDSITYDESRYVNAHIDYKTREAGGPFIEHLSRLPGYPEGIYKDFSGDGVIALTDEAVHEIKIVVKDTYGNTSTLGFNIKKGLIHENGLGSEAVSYYDQQEFHPGFVNIFENENVQLILRSEALYDSFAFRHSSEKVISSASYSDIHALESGLVPVHDNFTLRLRADKPVPPQLADRMLIKRTWEDKTEVVKATGEREWFTAHFKSFGNFELIADDEPPVIAGGFHDNANLSKASRIIFIPKDNNKEIKNFRAELDGNWLMFTNDKGRLFIYKFDEMCPRGKHELTVSVQDEAGNTTEKIYHFTR</sequence>
<protein>
    <submittedName>
        <fullName evidence="3">M23 family metallopeptidase</fullName>
    </submittedName>
</protein>
<feature type="transmembrane region" description="Helical" evidence="1">
    <location>
        <begin position="35"/>
        <end position="52"/>
    </location>
</feature>
<dbReference type="Pfam" id="PF01551">
    <property type="entry name" value="Peptidase_M23"/>
    <property type="match status" value="1"/>
</dbReference>
<dbReference type="Proteomes" id="UP000326903">
    <property type="component" value="Unassembled WGS sequence"/>
</dbReference>
<dbReference type="Gene3D" id="2.70.70.10">
    <property type="entry name" value="Glucose Permease (Domain IIA)"/>
    <property type="match status" value="1"/>
</dbReference>
<keyword evidence="1" id="KW-0812">Transmembrane</keyword>
<reference evidence="3 4" key="1">
    <citation type="submission" date="2019-09" db="EMBL/GenBank/DDBJ databases">
        <title>Draft genome sequence of Ginsengibacter sp. BR5-29.</title>
        <authorList>
            <person name="Im W.-T."/>
        </authorList>
    </citation>
    <scope>NUCLEOTIDE SEQUENCE [LARGE SCALE GENOMIC DNA]</scope>
    <source>
        <strain evidence="3 4">BR5-29</strain>
    </source>
</reference>
<comment type="caution">
    <text evidence="3">The sequence shown here is derived from an EMBL/GenBank/DDBJ whole genome shotgun (WGS) entry which is preliminary data.</text>
</comment>
<feature type="transmembrane region" description="Helical" evidence="1">
    <location>
        <begin position="6"/>
        <end position="23"/>
    </location>
</feature>
<keyword evidence="4" id="KW-1185">Reference proteome</keyword>
<dbReference type="EMBL" id="VYQF01000001">
    <property type="protein sequence ID" value="KAA9041852.1"/>
    <property type="molecule type" value="Genomic_DNA"/>
</dbReference>
<accession>A0A5J5IQI0</accession>
<evidence type="ECO:0000259" key="2">
    <source>
        <dbReference type="Pfam" id="PF01551"/>
    </source>
</evidence>
<dbReference type="PANTHER" id="PTHR21666:SF270">
    <property type="entry name" value="MUREIN HYDROLASE ACTIVATOR ENVC"/>
    <property type="match status" value="1"/>
</dbReference>
<dbReference type="InterPro" id="IPR011055">
    <property type="entry name" value="Dup_hybrid_motif"/>
</dbReference>
<gene>
    <name evidence="3" type="ORF">FW778_07500</name>
</gene>